<accession>A0ABQ9H595</accession>
<comment type="caution">
    <text evidence="1">The sequence shown here is derived from an EMBL/GenBank/DDBJ whole genome shotgun (WGS) entry which is preliminary data.</text>
</comment>
<evidence type="ECO:0000313" key="2">
    <source>
        <dbReference type="Proteomes" id="UP001159363"/>
    </source>
</evidence>
<dbReference type="EMBL" id="JARBHB010000007">
    <property type="protein sequence ID" value="KAJ8879455.1"/>
    <property type="molecule type" value="Genomic_DNA"/>
</dbReference>
<keyword evidence="2" id="KW-1185">Reference proteome</keyword>
<name>A0ABQ9H595_9NEOP</name>
<evidence type="ECO:0000313" key="1">
    <source>
        <dbReference type="EMBL" id="KAJ8879455.1"/>
    </source>
</evidence>
<reference evidence="1 2" key="1">
    <citation type="submission" date="2023-02" db="EMBL/GenBank/DDBJ databases">
        <title>LHISI_Scaffold_Assembly.</title>
        <authorList>
            <person name="Stuart O.P."/>
            <person name="Cleave R."/>
            <person name="Magrath M.J.L."/>
            <person name="Mikheyev A.S."/>
        </authorList>
    </citation>
    <scope>NUCLEOTIDE SEQUENCE [LARGE SCALE GENOMIC DNA]</scope>
    <source>
        <strain evidence="1">Daus_M_001</strain>
        <tissue evidence="1">Leg muscle</tissue>
    </source>
</reference>
<organism evidence="1 2">
    <name type="scientific">Dryococelus australis</name>
    <dbReference type="NCBI Taxonomy" id="614101"/>
    <lineage>
        <taxon>Eukaryota</taxon>
        <taxon>Metazoa</taxon>
        <taxon>Ecdysozoa</taxon>
        <taxon>Arthropoda</taxon>
        <taxon>Hexapoda</taxon>
        <taxon>Insecta</taxon>
        <taxon>Pterygota</taxon>
        <taxon>Neoptera</taxon>
        <taxon>Polyneoptera</taxon>
        <taxon>Phasmatodea</taxon>
        <taxon>Verophasmatodea</taxon>
        <taxon>Anareolatae</taxon>
        <taxon>Phasmatidae</taxon>
        <taxon>Eurycanthinae</taxon>
        <taxon>Dryococelus</taxon>
    </lineage>
</organism>
<gene>
    <name evidence="1" type="ORF">PR048_020063</name>
</gene>
<protein>
    <submittedName>
        <fullName evidence="1">Uncharacterized protein</fullName>
    </submittedName>
</protein>
<proteinExistence type="predicted"/>
<sequence>MPEGTQNCEGTHDGIAGFGARQKKNCRELLLLTSRQSPQQDSLPLYLIQEKDKFMFFWIKKLEQLPLSIPTKSRSTYSPIIPFKTLYHKV</sequence>
<dbReference type="Proteomes" id="UP001159363">
    <property type="component" value="Chromosome 6"/>
</dbReference>